<evidence type="ECO:0000256" key="5">
    <source>
        <dbReference type="ARBA" id="ARBA00022592"/>
    </source>
</evidence>
<evidence type="ECO:0000259" key="13">
    <source>
        <dbReference type="PROSITE" id="PS51382"/>
    </source>
</evidence>
<dbReference type="InterPro" id="IPR004342">
    <property type="entry name" value="EXS_C"/>
</dbReference>
<evidence type="ECO:0000259" key="12">
    <source>
        <dbReference type="PROSITE" id="PS51380"/>
    </source>
</evidence>
<dbReference type="GO" id="GO:0006817">
    <property type="term" value="P:phosphate ion transport"/>
    <property type="evidence" value="ECO:0007669"/>
    <property type="project" value="UniProtKB-KW"/>
</dbReference>
<name>A0AA41S3P5_PAPNU</name>
<comment type="similarity">
    <text evidence="2">Belongs to the SYG1 (TC 2.A.94) family.</text>
</comment>
<dbReference type="Pfam" id="PF03105">
    <property type="entry name" value="SPX"/>
    <property type="match status" value="1"/>
</dbReference>
<dbReference type="PANTHER" id="PTHR10783">
    <property type="entry name" value="XENOTROPIC AND POLYTROPIC RETROVIRUS RECEPTOR 1-RELATED"/>
    <property type="match status" value="1"/>
</dbReference>
<comment type="function">
    <text evidence="9">May transport inorganic phosphate (Pi).</text>
</comment>
<dbReference type="CDD" id="cd14476">
    <property type="entry name" value="SPX_PHO1_like"/>
    <property type="match status" value="1"/>
</dbReference>
<keyword evidence="5" id="KW-0592">Phosphate transport</keyword>
<keyword evidence="4" id="KW-1003">Cell membrane</keyword>
<evidence type="ECO:0000256" key="9">
    <source>
        <dbReference type="ARBA" id="ARBA00043939"/>
    </source>
</evidence>
<keyword evidence="6 11" id="KW-0812">Transmembrane</keyword>
<evidence type="ECO:0000256" key="10">
    <source>
        <dbReference type="SAM" id="MobiDB-lite"/>
    </source>
</evidence>
<feature type="compositionally biased region" description="Low complexity" evidence="10">
    <location>
        <begin position="83"/>
        <end position="99"/>
    </location>
</feature>
<feature type="region of interest" description="Disordered" evidence="10">
    <location>
        <begin position="265"/>
        <end position="309"/>
    </location>
</feature>
<sequence>MKFEKEMRAQMVPEWQGAYMDYTSLRIILEDLKRFKFNTPHQHHHHHQHHHNHNHNHNHGGGGGIATLYRSFSGLVVARSTPSITTSKSINGTTTSTSSGHHHNNHHHHGIFHHEEEPVILVQSMRGHHHHHHDIELGVPAVVGNQNHHHQDEKYKTKFLMSNEDGGEYEVLFFKTLDEEFNAVNKFYRDKVDEVMNEAAVLTKQMDALVAFRVKVEHPDQGKFEQLCREIARSASAFAVSSPRGTASSSTESSVTGGHMEVIQESNESSTHGSYLGENEPSNRGSHTDDALKEEDEEEEGNDEDEEKPLKIIIPDHLEILSSVKINTSSGTPRSTIKGILKKNRRSELSFNKKNLKRVEEQLKSAFVHFYHKLQLLKSFSYLNLLAFSKTMKKYDKITSRHASKIYLHMVDNSYIGSSDDVTRLMDRVEASFIKHFSKSNRSEGMSILRSKKKEETHVTTFSSGFFAGCAISLLICLILVINIRNVVKRDGFSQYMETMFPLYSLFGFLVLHMLLYSANIYFWKRYRINYPFIFGFKQGTELGYREVFLLSTILATLALACILANLDMQMDITTKKYKAITELLPLGLVSAIILITVCPFNIVYRSSRIFLLRTTFRAISAPLYKVTLSDFMLADQLSSQGQALRSVAFYICYYASGDYRKRETGCRVDVVYNSFYIALAAFPFWLRALQCFRRYFEEKDGMQGINGFKYLSIVLAVSMTTAYGKHNTTALWVMAWITAVIAAVVAIYWDLVFDWGLLRRNSKNPWLRDKLIVPHKSVYFGIMVMDVVLRFAWLQTVLNIQFSFLHKEGMVDVIACLEIFRRGVWNFFRIENEHLNNVGKFRAFTTVPLPFNYEEVEDKDE</sequence>
<evidence type="ECO:0000256" key="1">
    <source>
        <dbReference type="ARBA" id="ARBA00004651"/>
    </source>
</evidence>
<feature type="transmembrane region" description="Helical" evidence="11">
    <location>
        <begin position="503"/>
        <end position="523"/>
    </location>
</feature>
<dbReference type="Proteomes" id="UP001177140">
    <property type="component" value="Unassembled WGS sequence"/>
</dbReference>
<keyword evidence="8 11" id="KW-0472">Membrane</keyword>
<dbReference type="Pfam" id="PF03124">
    <property type="entry name" value="EXS"/>
    <property type="match status" value="1"/>
</dbReference>
<feature type="transmembrane region" description="Helical" evidence="11">
    <location>
        <begin position="779"/>
        <end position="799"/>
    </location>
</feature>
<feature type="transmembrane region" description="Helical" evidence="11">
    <location>
        <begin position="543"/>
        <end position="564"/>
    </location>
</feature>
<feature type="compositionally biased region" description="Acidic residues" evidence="10">
    <location>
        <begin position="292"/>
        <end position="307"/>
    </location>
</feature>
<feature type="region of interest" description="Disordered" evidence="10">
    <location>
        <begin position="40"/>
        <end position="64"/>
    </location>
</feature>
<dbReference type="PROSITE" id="PS51382">
    <property type="entry name" value="SPX"/>
    <property type="match status" value="1"/>
</dbReference>
<dbReference type="GO" id="GO:0005886">
    <property type="term" value="C:plasma membrane"/>
    <property type="evidence" value="ECO:0007669"/>
    <property type="project" value="UniProtKB-SubCell"/>
</dbReference>
<feature type="transmembrane region" description="Helical" evidence="11">
    <location>
        <begin position="462"/>
        <end position="482"/>
    </location>
</feature>
<feature type="transmembrane region" description="Helical" evidence="11">
    <location>
        <begin position="584"/>
        <end position="605"/>
    </location>
</feature>
<feature type="region of interest" description="Disordered" evidence="10">
    <location>
        <begin position="83"/>
        <end position="108"/>
    </location>
</feature>
<dbReference type="AlphaFoldDB" id="A0AA41S3P5"/>
<reference evidence="14" key="1">
    <citation type="submission" date="2022-03" db="EMBL/GenBank/DDBJ databases">
        <title>A functionally conserved STORR gene fusion in Papaver species that diverged 16.8 million years ago.</title>
        <authorList>
            <person name="Catania T."/>
        </authorList>
    </citation>
    <scope>NUCLEOTIDE SEQUENCE</scope>
    <source>
        <strain evidence="14">S-191538</strain>
    </source>
</reference>
<evidence type="ECO:0000256" key="2">
    <source>
        <dbReference type="ARBA" id="ARBA00009665"/>
    </source>
</evidence>
<gene>
    <name evidence="14" type="ORF">MKW94_030758</name>
</gene>
<evidence type="ECO:0000256" key="3">
    <source>
        <dbReference type="ARBA" id="ARBA00022448"/>
    </source>
</evidence>
<evidence type="ECO:0000313" key="15">
    <source>
        <dbReference type="Proteomes" id="UP001177140"/>
    </source>
</evidence>
<dbReference type="InterPro" id="IPR004331">
    <property type="entry name" value="SPX_dom"/>
</dbReference>
<feature type="domain" description="EXS" evidence="12">
    <location>
        <begin position="668"/>
        <end position="862"/>
    </location>
</feature>
<comment type="subcellular location">
    <subcellularLocation>
        <location evidence="1">Cell membrane</location>
        <topology evidence="1">Multi-pass membrane protein</topology>
    </subcellularLocation>
</comment>
<feature type="transmembrane region" description="Helical" evidence="11">
    <location>
        <begin position="731"/>
        <end position="758"/>
    </location>
</feature>
<dbReference type="InterPro" id="IPR034092">
    <property type="entry name" value="PHO1_SPX"/>
</dbReference>
<dbReference type="PROSITE" id="PS51380">
    <property type="entry name" value="EXS"/>
    <property type="match status" value="1"/>
</dbReference>
<feature type="transmembrane region" description="Helical" evidence="11">
    <location>
        <begin position="708"/>
        <end position="725"/>
    </location>
</feature>
<evidence type="ECO:0000256" key="4">
    <source>
        <dbReference type="ARBA" id="ARBA00022475"/>
    </source>
</evidence>
<dbReference type="GO" id="GO:0005802">
    <property type="term" value="C:trans-Golgi network"/>
    <property type="evidence" value="ECO:0007669"/>
    <property type="project" value="TreeGrafter"/>
</dbReference>
<dbReference type="GO" id="GO:0000822">
    <property type="term" value="F:inositol hexakisphosphate binding"/>
    <property type="evidence" value="ECO:0007669"/>
    <property type="project" value="TreeGrafter"/>
</dbReference>
<evidence type="ECO:0000313" key="14">
    <source>
        <dbReference type="EMBL" id="MCL7029356.1"/>
    </source>
</evidence>
<evidence type="ECO:0000256" key="7">
    <source>
        <dbReference type="ARBA" id="ARBA00022989"/>
    </source>
</evidence>
<evidence type="ECO:0000256" key="11">
    <source>
        <dbReference type="SAM" id="Phobius"/>
    </source>
</evidence>
<accession>A0AA41S3P5</accession>
<dbReference type="GO" id="GO:0016036">
    <property type="term" value="P:cellular response to phosphate starvation"/>
    <property type="evidence" value="ECO:0007669"/>
    <property type="project" value="TreeGrafter"/>
</dbReference>
<dbReference type="PANTHER" id="PTHR10783:SF4">
    <property type="entry name" value="PHOSPHATE TRANSPORTER PHO1 HOMOLOG 3"/>
    <property type="match status" value="1"/>
</dbReference>
<keyword evidence="15" id="KW-1185">Reference proteome</keyword>
<protein>
    <submittedName>
        <fullName evidence="14">Uncharacterized protein</fullName>
    </submittedName>
</protein>
<dbReference type="EMBL" id="JAJJMA010089448">
    <property type="protein sequence ID" value="MCL7029356.1"/>
    <property type="molecule type" value="Genomic_DNA"/>
</dbReference>
<feature type="domain" description="SPX" evidence="13">
    <location>
        <begin position="1"/>
        <end position="409"/>
    </location>
</feature>
<feature type="transmembrane region" description="Helical" evidence="11">
    <location>
        <begin position="671"/>
        <end position="687"/>
    </location>
</feature>
<keyword evidence="3" id="KW-0813">Transport</keyword>
<comment type="caution">
    <text evidence="14">The sequence shown here is derived from an EMBL/GenBank/DDBJ whole genome shotgun (WGS) entry which is preliminary data.</text>
</comment>
<keyword evidence="7 11" id="KW-1133">Transmembrane helix</keyword>
<evidence type="ECO:0000256" key="6">
    <source>
        <dbReference type="ARBA" id="ARBA00022692"/>
    </source>
</evidence>
<organism evidence="14 15">
    <name type="scientific">Papaver nudicaule</name>
    <name type="common">Iceland poppy</name>
    <dbReference type="NCBI Taxonomy" id="74823"/>
    <lineage>
        <taxon>Eukaryota</taxon>
        <taxon>Viridiplantae</taxon>
        <taxon>Streptophyta</taxon>
        <taxon>Embryophyta</taxon>
        <taxon>Tracheophyta</taxon>
        <taxon>Spermatophyta</taxon>
        <taxon>Magnoliopsida</taxon>
        <taxon>Ranunculales</taxon>
        <taxon>Papaveraceae</taxon>
        <taxon>Papaveroideae</taxon>
        <taxon>Papaver</taxon>
    </lineage>
</organism>
<evidence type="ECO:0000256" key="8">
    <source>
        <dbReference type="ARBA" id="ARBA00023136"/>
    </source>
</evidence>
<feature type="compositionally biased region" description="Basic residues" evidence="10">
    <location>
        <begin position="41"/>
        <end position="58"/>
    </location>
</feature>
<proteinExistence type="inferred from homology"/>